<dbReference type="STRING" id="314344.AL013_09015"/>
<proteinExistence type="predicted"/>
<feature type="signal peptide" evidence="1">
    <location>
        <begin position="1"/>
        <end position="26"/>
    </location>
</feature>
<comment type="caution">
    <text evidence="2">The sequence shown here is derived from an EMBL/GenBank/DDBJ whole genome shotgun (WGS) entry which is preliminary data.</text>
</comment>
<keyword evidence="1" id="KW-0732">Signal</keyword>
<dbReference type="AlphaFoldDB" id="Q0F155"/>
<gene>
    <name evidence="2" type="ORF">SPV1_11406</name>
</gene>
<dbReference type="Gene3D" id="3.40.50.1980">
    <property type="entry name" value="Nitrogenase molybdenum iron protein domain"/>
    <property type="match status" value="2"/>
</dbReference>
<dbReference type="Proteomes" id="UP000005297">
    <property type="component" value="Unassembled WGS sequence"/>
</dbReference>
<dbReference type="PANTHER" id="PTHR42953">
    <property type="entry name" value="HIGH-AFFINITY ZINC UPTAKE SYSTEM PROTEIN ZNUA-RELATED"/>
    <property type="match status" value="1"/>
</dbReference>
<dbReference type="HOGENOM" id="CLU_1037478_0_0_0"/>
<evidence type="ECO:0000313" key="3">
    <source>
        <dbReference type="Proteomes" id="UP000005297"/>
    </source>
</evidence>
<organism evidence="2 3">
    <name type="scientific">Mariprofundus ferrooxydans PV-1</name>
    <dbReference type="NCBI Taxonomy" id="314345"/>
    <lineage>
        <taxon>Bacteria</taxon>
        <taxon>Pseudomonadati</taxon>
        <taxon>Pseudomonadota</taxon>
        <taxon>Candidatius Mariprofundia</taxon>
        <taxon>Mariprofundales</taxon>
        <taxon>Mariprofundaceae</taxon>
        <taxon>Mariprofundus</taxon>
    </lineage>
</organism>
<dbReference type="EMBL" id="AATS01000003">
    <property type="protein sequence ID" value="EAU55336.1"/>
    <property type="molecule type" value="Genomic_DNA"/>
</dbReference>
<dbReference type="InParanoid" id="Q0F155"/>
<reference evidence="2 3" key="1">
    <citation type="submission" date="2006-09" db="EMBL/GenBank/DDBJ databases">
        <authorList>
            <person name="Emerson D."/>
            <person name="Ferriera S."/>
            <person name="Johnson J."/>
            <person name="Kravitz S."/>
            <person name="Halpern A."/>
            <person name="Remington K."/>
            <person name="Beeson K."/>
            <person name="Tran B."/>
            <person name="Rogers Y.-H."/>
            <person name="Friedman R."/>
            <person name="Venter J.C."/>
        </authorList>
    </citation>
    <scope>NUCLEOTIDE SEQUENCE [LARGE SCALE GENOMIC DNA]</scope>
    <source>
        <strain evidence="2 3">PV-1</strain>
    </source>
</reference>
<feature type="chain" id="PRO_5004171403" evidence="1">
    <location>
        <begin position="27"/>
        <end position="268"/>
    </location>
</feature>
<protein>
    <submittedName>
        <fullName evidence="2">Manganese-binding protein</fullName>
    </submittedName>
</protein>
<evidence type="ECO:0000313" key="2">
    <source>
        <dbReference type="EMBL" id="EAU55336.1"/>
    </source>
</evidence>
<dbReference type="GO" id="GO:0030001">
    <property type="term" value="P:metal ion transport"/>
    <property type="evidence" value="ECO:0007669"/>
    <property type="project" value="InterPro"/>
</dbReference>
<evidence type="ECO:0000256" key="1">
    <source>
        <dbReference type="SAM" id="SignalP"/>
    </source>
</evidence>
<dbReference type="eggNOG" id="COG0803">
    <property type="taxonomic scope" value="Bacteria"/>
</dbReference>
<name>Q0F155_9PROT</name>
<dbReference type="InterPro" id="IPR006127">
    <property type="entry name" value="ZnuA-like"/>
</dbReference>
<dbReference type="GO" id="GO:0046872">
    <property type="term" value="F:metal ion binding"/>
    <property type="evidence" value="ECO:0007669"/>
    <property type="project" value="InterPro"/>
</dbReference>
<dbReference type="InterPro" id="IPR050492">
    <property type="entry name" value="Bact_metal-bind_prot9"/>
</dbReference>
<accession>Q0F155</accession>
<dbReference type="SUPFAM" id="SSF53807">
    <property type="entry name" value="Helical backbone' metal receptor"/>
    <property type="match status" value="1"/>
</dbReference>
<dbReference type="Pfam" id="PF01297">
    <property type="entry name" value="ZnuA"/>
    <property type="match status" value="2"/>
</dbReference>
<sequence length="268" mass="29765">MLRMRNLTRLIPVALLWLCAPSSLWAATISVTLPPLAGLVMMLDDQAEVQCLLPAGADPHHFQMQPRTVERLQQSALLIRASRDDGGWPLPPLLGNTLDLWPDIDHGWVSPDAVRKALPVIANALIRIQPEREQHIRAHLQPALQQVEQIDRAWQQVLKQATTGVIMQHPSWRRLMQEMGVPVLSTLESGHHGHEFGPHQLEQTLATLNQHPGAWLLADTGHSAAALDWLAAHSDVPARRVTLDALGACGEPWSKLMLDNIQLLDGQR</sequence>
<keyword evidence="3" id="KW-1185">Reference proteome</keyword>